<name>A0A846YS07_9ACTN</name>
<feature type="domain" description="RsbT co-antagonist protein RsbRD N-terminal" evidence="1">
    <location>
        <begin position="14"/>
        <end position="141"/>
    </location>
</feature>
<dbReference type="Proteomes" id="UP000579250">
    <property type="component" value="Unassembled WGS sequence"/>
</dbReference>
<proteinExistence type="predicted"/>
<evidence type="ECO:0000259" key="1">
    <source>
        <dbReference type="Pfam" id="PF14361"/>
    </source>
</evidence>
<evidence type="ECO:0000313" key="3">
    <source>
        <dbReference type="Proteomes" id="UP000579250"/>
    </source>
</evidence>
<organism evidence="2 3">
    <name type="scientific">Actinomadura latina</name>
    <dbReference type="NCBI Taxonomy" id="163603"/>
    <lineage>
        <taxon>Bacteria</taxon>
        <taxon>Bacillati</taxon>
        <taxon>Actinomycetota</taxon>
        <taxon>Actinomycetes</taxon>
        <taxon>Streptosporangiales</taxon>
        <taxon>Thermomonosporaceae</taxon>
        <taxon>Actinomadura</taxon>
    </lineage>
</organism>
<comment type="caution">
    <text evidence="2">The sequence shown here is derived from an EMBL/GenBank/DDBJ whole genome shotgun (WGS) entry which is preliminary data.</text>
</comment>
<dbReference type="Pfam" id="PF14361">
    <property type="entry name" value="RsbRD_N"/>
    <property type="match status" value="1"/>
</dbReference>
<gene>
    <name evidence="2" type="ORF">HGB48_05005</name>
</gene>
<dbReference type="EMBL" id="JAAXPI010000004">
    <property type="protein sequence ID" value="NKZ03109.1"/>
    <property type="molecule type" value="Genomic_DNA"/>
</dbReference>
<accession>A0A846YS07</accession>
<evidence type="ECO:0000313" key="2">
    <source>
        <dbReference type="EMBL" id="NKZ03109.1"/>
    </source>
</evidence>
<dbReference type="RefSeq" id="WP_067628343.1">
    <property type="nucleotide sequence ID" value="NZ_JAAXPI010000004.1"/>
</dbReference>
<dbReference type="AlphaFoldDB" id="A0A846YS07"/>
<dbReference type="InterPro" id="IPR025751">
    <property type="entry name" value="RsbRD_N_dom"/>
</dbReference>
<protein>
    <recommendedName>
        <fullName evidence="1">RsbT co-antagonist protein RsbRD N-terminal domain-containing protein</fullName>
    </recommendedName>
</protein>
<reference evidence="2 3" key="1">
    <citation type="submission" date="2020-04" db="EMBL/GenBank/DDBJ databases">
        <title>MicrobeNet Type strains.</title>
        <authorList>
            <person name="Nicholson A.C."/>
        </authorList>
    </citation>
    <scope>NUCLEOTIDE SEQUENCE [LARGE SCALE GENOMIC DNA]</scope>
    <source>
        <strain evidence="2 3">ATCC BAA-277</strain>
    </source>
</reference>
<keyword evidence="3" id="KW-1185">Reference proteome</keyword>
<sequence length="150" mass="16125">MKPDLQRFLADRIDEITAEMVGEIAARVPAYTHLRPGEISNLVEEAIAVYSGAREPRAVLPVFRALGAGEACAGHDVRHLESALRTGARVLVRRTAGAAARLYPPTAEFITVMETAFTAESAIVGAAVDAYRRAARPAVARRLYPLLSGN</sequence>